<comment type="subcellular location">
    <subcellularLocation>
        <location evidence="1">Late endosome membrane</location>
        <topology evidence="1">Peripheral membrane protein</topology>
    </subcellularLocation>
</comment>
<evidence type="ECO:0000256" key="9">
    <source>
        <dbReference type="SAM" id="MobiDB-lite"/>
    </source>
</evidence>
<feature type="coiled-coil region" evidence="8">
    <location>
        <begin position="46"/>
        <end position="135"/>
    </location>
</feature>
<dbReference type="EnsemblMetazoa" id="SSS_762s_mrna">
    <property type="protein sequence ID" value="KAF7489852.1"/>
    <property type="gene ID" value="SSS_762"/>
</dbReference>
<dbReference type="Gene3D" id="1.10.287.660">
    <property type="entry name" value="Helix hairpin bin"/>
    <property type="match status" value="1"/>
</dbReference>
<evidence type="ECO:0000313" key="13">
    <source>
        <dbReference type="Proteomes" id="UP000070412"/>
    </source>
</evidence>
<dbReference type="AlphaFoldDB" id="A0A834V9U8"/>
<evidence type="ECO:0000256" key="6">
    <source>
        <dbReference type="ARBA" id="ARBA00025010"/>
    </source>
</evidence>
<feature type="domain" description="VPS37 C-terminal" evidence="10">
    <location>
        <begin position="92"/>
        <end position="181"/>
    </location>
</feature>
<proteinExistence type="inferred from homology"/>
<sequence>MSYFATNNLDISGFNAFSKTDEELKQILDDTSNEVIDSFIKDMAQIKSLERERDKLIEQNKEIAERNLSFETTYRASRQELMKALEECQSLKNDMNKTKSKIKEFNRQNSLDTTLALMQAAMAEAEENSDEVANSFLKKEISIEEFLREFHEKRKLFHARRIKTEKMPAEINRIQALPQPWRMGPTPSSLPFSNLSINSNDNNPNPPYPTNPYGPYFSYPTNYQ</sequence>
<comment type="function">
    <text evidence="6">Component of the ESCRT-I complex, a regulator of vesicular trafficking process. Required for the sorting of endocytic ubiquitinated cargos into multivesicular bodies. May be involved in cell growth and differentiation.</text>
</comment>
<dbReference type="PANTHER" id="PTHR13678:SF2">
    <property type="entry name" value="VACUOLAR PROTEIN SORTING-ASSOCIATED PROTEIN 37A"/>
    <property type="match status" value="1"/>
</dbReference>
<dbReference type="GO" id="GO:0043162">
    <property type="term" value="P:ubiquitin-dependent protein catabolic process via the multivesicular body sorting pathway"/>
    <property type="evidence" value="ECO:0007669"/>
    <property type="project" value="TreeGrafter"/>
</dbReference>
<evidence type="ECO:0000256" key="7">
    <source>
        <dbReference type="PROSITE-ProRule" id="PRU00646"/>
    </source>
</evidence>
<dbReference type="PROSITE" id="PS51314">
    <property type="entry name" value="VPS37_C"/>
    <property type="match status" value="1"/>
</dbReference>
<evidence type="ECO:0000256" key="4">
    <source>
        <dbReference type="ARBA" id="ARBA00022753"/>
    </source>
</evidence>
<gene>
    <name evidence="11" type="primary">SSS_762g</name>
    <name evidence="11" type="ORF">SSS_762</name>
</gene>
<keyword evidence="13" id="KW-1185">Reference proteome</keyword>
<protein>
    <submittedName>
        <fullName evidence="11">Vacuolar protein sorting-associated protein 37C</fullName>
    </submittedName>
</protein>
<feature type="region of interest" description="Disordered" evidence="9">
    <location>
        <begin position="178"/>
        <end position="224"/>
    </location>
</feature>
<keyword evidence="8" id="KW-0175">Coiled coil</keyword>
<evidence type="ECO:0000256" key="3">
    <source>
        <dbReference type="ARBA" id="ARBA00022448"/>
    </source>
</evidence>
<reference evidence="12" key="3">
    <citation type="submission" date="2022-06" db="UniProtKB">
        <authorList>
            <consortium name="EnsemblMetazoa"/>
        </authorList>
    </citation>
    <scope>IDENTIFICATION</scope>
</reference>
<evidence type="ECO:0000256" key="8">
    <source>
        <dbReference type="SAM" id="Coils"/>
    </source>
</evidence>
<organism evidence="11">
    <name type="scientific">Sarcoptes scabiei</name>
    <name type="common">Itch mite</name>
    <name type="synonym">Acarus scabiei</name>
    <dbReference type="NCBI Taxonomy" id="52283"/>
    <lineage>
        <taxon>Eukaryota</taxon>
        <taxon>Metazoa</taxon>
        <taxon>Ecdysozoa</taxon>
        <taxon>Arthropoda</taxon>
        <taxon>Chelicerata</taxon>
        <taxon>Arachnida</taxon>
        <taxon>Acari</taxon>
        <taxon>Acariformes</taxon>
        <taxon>Sarcoptiformes</taxon>
        <taxon>Astigmata</taxon>
        <taxon>Psoroptidia</taxon>
        <taxon>Sarcoptoidea</taxon>
        <taxon>Sarcoptidae</taxon>
        <taxon>Sarcoptinae</taxon>
        <taxon>Sarcoptes</taxon>
    </lineage>
</organism>
<evidence type="ECO:0000313" key="11">
    <source>
        <dbReference type="EMBL" id="KAF7489852.1"/>
    </source>
</evidence>
<dbReference type="InterPro" id="IPR037202">
    <property type="entry name" value="ESCRT_assembly_dom"/>
</dbReference>
<dbReference type="Proteomes" id="UP000070412">
    <property type="component" value="Unassembled WGS sequence"/>
</dbReference>
<dbReference type="SUPFAM" id="SSF140111">
    <property type="entry name" value="Endosomal sorting complex assembly domain"/>
    <property type="match status" value="1"/>
</dbReference>
<evidence type="ECO:0000256" key="5">
    <source>
        <dbReference type="ARBA" id="ARBA00022927"/>
    </source>
</evidence>
<accession>A0A834V9U8</accession>
<dbReference type="Pfam" id="PF07200">
    <property type="entry name" value="Mod_r"/>
    <property type="match status" value="1"/>
</dbReference>
<dbReference type="GO" id="GO:0031902">
    <property type="term" value="C:late endosome membrane"/>
    <property type="evidence" value="ECO:0007669"/>
    <property type="project" value="UniProtKB-SubCell"/>
</dbReference>
<dbReference type="OrthoDB" id="10004364at2759"/>
<reference evidence="13" key="1">
    <citation type="journal article" date="2020" name="PLoS Negl. Trop. Dis.">
        <title>High-quality nuclear genome for Sarcoptes scabiei-A critical resource for a neglected parasite.</title>
        <authorList>
            <person name="Korhonen P.K."/>
            <person name="Gasser R.B."/>
            <person name="Ma G."/>
            <person name="Wang T."/>
            <person name="Stroehlein A.J."/>
            <person name="Young N.D."/>
            <person name="Ang C.S."/>
            <person name="Fernando D.D."/>
            <person name="Lu H.C."/>
            <person name="Taylor S."/>
            <person name="Reynolds S.L."/>
            <person name="Mofiz E."/>
            <person name="Najaraj S.H."/>
            <person name="Gowda H."/>
            <person name="Madugundu A."/>
            <person name="Renuse S."/>
            <person name="Holt D."/>
            <person name="Pandey A."/>
            <person name="Papenfuss A.T."/>
            <person name="Fischer K."/>
        </authorList>
    </citation>
    <scope>NUCLEOTIDE SEQUENCE [LARGE SCALE GENOMIC DNA]</scope>
</reference>
<evidence type="ECO:0000256" key="1">
    <source>
        <dbReference type="ARBA" id="ARBA00004633"/>
    </source>
</evidence>
<comment type="similarity">
    <text evidence="2">Belongs to the VPS37 family.</text>
</comment>
<dbReference type="GO" id="GO:0006623">
    <property type="term" value="P:protein targeting to vacuole"/>
    <property type="evidence" value="ECO:0007669"/>
    <property type="project" value="TreeGrafter"/>
</dbReference>
<reference evidence="11" key="2">
    <citation type="submission" date="2020-01" db="EMBL/GenBank/DDBJ databases">
        <authorList>
            <person name="Korhonen P.K.K."/>
            <person name="Guangxu M.G."/>
            <person name="Wang T.W."/>
            <person name="Stroehlein A.J.S."/>
            <person name="Young N.D."/>
            <person name="Ang C.-S.A."/>
            <person name="Fernando D.W.F."/>
            <person name="Lu H.L."/>
            <person name="Taylor S.T."/>
            <person name="Ehtesham M.E.M."/>
            <person name="Najaraj S.H.N."/>
            <person name="Harsha G.H.G."/>
            <person name="Madugundu A.M."/>
            <person name="Renuse S.R."/>
            <person name="Holt D.H."/>
            <person name="Pandey A.P."/>
            <person name="Papenfuss A.P."/>
            <person name="Gasser R.B.G."/>
            <person name="Fischer K.F."/>
        </authorList>
    </citation>
    <scope>NUCLEOTIDE SEQUENCE</scope>
    <source>
        <strain evidence="11">SSS_KF_BRIS2020</strain>
    </source>
</reference>
<dbReference type="EMBL" id="WVUK01000063">
    <property type="protein sequence ID" value="KAF7489852.1"/>
    <property type="molecule type" value="Genomic_DNA"/>
</dbReference>
<dbReference type="OMA" id="MYQEYLN"/>
<evidence type="ECO:0000313" key="12">
    <source>
        <dbReference type="EnsemblMetazoa" id="KAF7489852.1"/>
    </source>
</evidence>
<dbReference type="InterPro" id="IPR029012">
    <property type="entry name" value="Helix_hairpin_bin_sf"/>
</dbReference>
<dbReference type="GO" id="GO:0000813">
    <property type="term" value="C:ESCRT I complex"/>
    <property type="evidence" value="ECO:0007669"/>
    <property type="project" value="TreeGrafter"/>
</dbReference>
<dbReference type="InterPro" id="IPR009851">
    <property type="entry name" value="Mod_r"/>
</dbReference>
<feature type="compositionally biased region" description="Polar residues" evidence="9">
    <location>
        <begin position="186"/>
        <end position="197"/>
    </location>
</feature>
<evidence type="ECO:0000256" key="2">
    <source>
        <dbReference type="ARBA" id="ARBA00007617"/>
    </source>
</evidence>
<dbReference type="GO" id="GO:0006612">
    <property type="term" value="P:protein targeting to membrane"/>
    <property type="evidence" value="ECO:0007669"/>
    <property type="project" value="TreeGrafter"/>
</dbReference>
<name>A0A834V9U8_SARSC</name>
<keyword evidence="4" id="KW-0967">Endosome</keyword>
<keyword evidence="3 7" id="KW-0813">Transport</keyword>
<dbReference type="PANTHER" id="PTHR13678">
    <property type="entry name" value="VACUOLAR PROTEIN SORTING-ASSOCIATED PROTEIN 37"/>
    <property type="match status" value="1"/>
</dbReference>
<evidence type="ECO:0000259" key="10">
    <source>
        <dbReference type="PROSITE" id="PS51314"/>
    </source>
</evidence>
<keyword evidence="5 7" id="KW-0653">Protein transport</keyword>